<protein>
    <submittedName>
        <fullName evidence="2">Uncharacterized protein</fullName>
    </submittedName>
</protein>
<dbReference type="KEGG" id="sre:PTSG_05586"/>
<keyword evidence="3" id="KW-1185">Reference proteome</keyword>
<evidence type="ECO:0000313" key="3">
    <source>
        <dbReference type="Proteomes" id="UP000007799"/>
    </source>
</evidence>
<dbReference type="Proteomes" id="UP000007799">
    <property type="component" value="Unassembled WGS sequence"/>
</dbReference>
<organism evidence="3">
    <name type="scientific">Salpingoeca rosetta (strain ATCC 50818 / BSB-021)</name>
    <dbReference type="NCBI Taxonomy" id="946362"/>
    <lineage>
        <taxon>Eukaryota</taxon>
        <taxon>Choanoflagellata</taxon>
        <taxon>Craspedida</taxon>
        <taxon>Salpingoecidae</taxon>
        <taxon>Salpingoeca</taxon>
    </lineage>
</organism>
<reference evidence="2" key="1">
    <citation type="submission" date="2009-08" db="EMBL/GenBank/DDBJ databases">
        <title>Annotation of Salpingoeca rosetta.</title>
        <authorList>
            <consortium name="The Broad Institute Genome Sequencing Platform"/>
            <person name="Russ C."/>
            <person name="Cuomo C."/>
            <person name="Burger G."/>
            <person name="Gray M.W."/>
            <person name="Holland P.W.H."/>
            <person name="King N."/>
            <person name="Lang F.B.F."/>
            <person name="Roger A.J."/>
            <person name="Ruiz-Trillo I."/>
            <person name="Young S.K."/>
            <person name="Zeng Q."/>
            <person name="Gargeya S."/>
            <person name="Alvarado L."/>
            <person name="Berlin A."/>
            <person name="Chapman S.B."/>
            <person name="Chen Z."/>
            <person name="Freedman E."/>
            <person name="Gellesch M."/>
            <person name="Goldberg J."/>
            <person name="Griggs A."/>
            <person name="Gujja S."/>
            <person name="Heilman E."/>
            <person name="Heiman D."/>
            <person name="Howarth C."/>
            <person name="Mehta T."/>
            <person name="Neiman D."/>
            <person name="Pearson M."/>
            <person name="Roberts A."/>
            <person name="Saif S."/>
            <person name="Shea T."/>
            <person name="Shenoy N."/>
            <person name="Sisk P."/>
            <person name="Stolte C."/>
            <person name="Sykes S."/>
            <person name="White J."/>
            <person name="Yandava C."/>
            <person name="Haas B."/>
            <person name="Nusbaum C."/>
            <person name="Birren B."/>
        </authorList>
    </citation>
    <scope>NUCLEOTIDE SEQUENCE [LARGE SCALE GENOMIC DNA]</scope>
    <source>
        <strain evidence="2">ATCC 50818</strain>
    </source>
</reference>
<name>F2UBM5_SALR5</name>
<feature type="region of interest" description="Disordered" evidence="1">
    <location>
        <begin position="213"/>
        <end position="258"/>
    </location>
</feature>
<feature type="region of interest" description="Disordered" evidence="1">
    <location>
        <begin position="79"/>
        <end position="145"/>
    </location>
</feature>
<feature type="compositionally biased region" description="Low complexity" evidence="1">
    <location>
        <begin position="111"/>
        <end position="145"/>
    </location>
</feature>
<evidence type="ECO:0000313" key="2">
    <source>
        <dbReference type="EMBL" id="EGD73891.1"/>
    </source>
</evidence>
<proteinExistence type="predicted"/>
<evidence type="ECO:0000256" key="1">
    <source>
        <dbReference type="SAM" id="MobiDB-lite"/>
    </source>
</evidence>
<dbReference type="GeneID" id="16074031"/>
<gene>
    <name evidence="2" type="ORF">PTSG_05586</name>
</gene>
<accession>F2UBM5</accession>
<dbReference type="InParanoid" id="F2UBM5"/>
<sequence length="288" mass="30793">MSSVRRGGGRRVLGDVNTNVNVEYHTKKEAEDEAMQAERDTKTCGAIRQAMNQAMARKSGFAAFRRSFHLNGNLHAMSRQRSGSQLRWHDVEQSVQAEGTPPKSAYEKVEPASPSSTPDTGTSGSGALDSSGISDACSSANSSFSDTSAVLVLEEEYDETRTFSREQHLMPATQVANQQPPQPTCSPRATTNALSTRLPTIPEGAVCSVQTNATNTGAPPATQAPPPATTATSPSPATATTMKKKPPTPRHPRWRTKSNVFRLASLNKELSSELTAASVAKTIQPKNN</sequence>
<dbReference type="EMBL" id="GL832967">
    <property type="protein sequence ID" value="EGD73891.1"/>
    <property type="molecule type" value="Genomic_DNA"/>
</dbReference>
<dbReference type="AlphaFoldDB" id="F2UBM5"/>
<feature type="compositionally biased region" description="Basic residues" evidence="1">
    <location>
        <begin position="242"/>
        <end position="256"/>
    </location>
</feature>
<dbReference type="RefSeq" id="XP_004993454.1">
    <property type="nucleotide sequence ID" value="XM_004993397.1"/>
</dbReference>
<feature type="compositionally biased region" description="Low complexity" evidence="1">
    <location>
        <begin position="229"/>
        <end position="241"/>
    </location>
</feature>